<name>A0A0F9QLS4_9ZZZZ</name>
<keyword evidence="3" id="KW-0560">Oxidoreductase</keyword>
<protein>
    <recommendedName>
        <fullName evidence="5">Luciferase-like domain-containing protein</fullName>
    </recommendedName>
</protein>
<evidence type="ECO:0000256" key="2">
    <source>
        <dbReference type="ARBA" id="ARBA00022643"/>
    </source>
</evidence>
<comment type="caution">
    <text evidence="6">The sequence shown here is derived from an EMBL/GenBank/DDBJ whole genome shotgun (WGS) entry which is preliminary data.</text>
</comment>
<accession>A0A0F9QLS4</accession>
<feature type="domain" description="Luciferase-like" evidence="5">
    <location>
        <begin position="16"/>
        <end position="229"/>
    </location>
</feature>
<evidence type="ECO:0000256" key="3">
    <source>
        <dbReference type="ARBA" id="ARBA00023002"/>
    </source>
</evidence>
<keyword evidence="2" id="KW-0288">FMN</keyword>
<dbReference type="EMBL" id="LAZR01001514">
    <property type="protein sequence ID" value="KKN43399.1"/>
    <property type="molecule type" value="Genomic_DNA"/>
</dbReference>
<gene>
    <name evidence="6" type="ORF">LCGC14_0703650</name>
</gene>
<dbReference type="InterPro" id="IPR050172">
    <property type="entry name" value="SsuD_RutA_monooxygenase"/>
</dbReference>
<sequence>MKFILGGLGNWYNDFAFIEEAVIAADKSGGFDGAILPDHYMWGKLPWHDRPDSNRTLDTWITITHLLAKTEKIKIGTLVTPIPFRPPGMLAKMISTADVLSGGRTLFGAGAGWSQIEFEGYSEWNSPKVRVDKVYEGLDLMTQLWTKDKVDFEGKYYQAKGAVLDPKPLQKPYPKIIFGSQGTRMLKLAGQYGNICFLPPWPGKKPEDMKQIVIESAKLHDRTDKVTFMGGEMGPTELGEYKTKVEKAADSGAGYFLASFQRTTKLTDTIKKFAEEIIPSFK</sequence>
<reference evidence="6" key="1">
    <citation type="journal article" date="2015" name="Nature">
        <title>Complex archaea that bridge the gap between prokaryotes and eukaryotes.</title>
        <authorList>
            <person name="Spang A."/>
            <person name="Saw J.H."/>
            <person name="Jorgensen S.L."/>
            <person name="Zaremba-Niedzwiedzka K."/>
            <person name="Martijn J."/>
            <person name="Lind A.E."/>
            <person name="van Eijk R."/>
            <person name="Schleper C."/>
            <person name="Guy L."/>
            <person name="Ettema T.J."/>
        </authorList>
    </citation>
    <scope>NUCLEOTIDE SEQUENCE</scope>
</reference>
<dbReference type="PANTHER" id="PTHR42847:SF4">
    <property type="entry name" value="ALKANESULFONATE MONOOXYGENASE-RELATED"/>
    <property type="match status" value="1"/>
</dbReference>
<proteinExistence type="predicted"/>
<evidence type="ECO:0000256" key="1">
    <source>
        <dbReference type="ARBA" id="ARBA00022630"/>
    </source>
</evidence>
<dbReference type="Gene3D" id="3.20.20.30">
    <property type="entry name" value="Luciferase-like domain"/>
    <property type="match status" value="1"/>
</dbReference>
<dbReference type="Pfam" id="PF00296">
    <property type="entry name" value="Bac_luciferase"/>
    <property type="match status" value="1"/>
</dbReference>
<dbReference type="PANTHER" id="PTHR42847">
    <property type="entry name" value="ALKANESULFONATE MONOOXYGENASE"/>
    <property type="match status" value="1"/>
</dbReference>
<evidence type="ECO:0000259" key="5">
    <source>
        <dbReference type="Pfam" id="PF00296"/>
    </source>
</evidence>
<evidence type="ECO:0000313" key="6">
    <source>
        <dbReference type="EMBL" id="KKN43399.1"/>
    </source>
</evidence>
<organism evidence="6">
    <name type="scientific">marine sediment metagenome</name>
    <dbReference type="NCBI Taxonomy" id="412755"/>
    <lineage>
        <taxon>unclassified sequences</taxon>
        <taxon>metagenomes</taxon>
        <taxon>ecological metagenomes</taxon>
    </lineage>
</organism>
<keyword evidence="1" id="KW-0285">Flavoprotein</keyword>
<dbReference type="InterPro" id="IPR036661">
    <property type="entry name" value="Luciferase-like_sf"/>
</dbReference>
<dbReference type="AlphaFoldDB" id="A0A0F9QLS4"/>
<dbReference type="InterPro" id="IPR011251">
    <property type="entry name" value="Luciferase-like_dom"/>
</dbReference>
<dbReference type="GO" id="GO:0046306">
    <property type="term" value="P:alkanesulfonate catabolic process"/>
    <property type="evidence" value="ECO:0007669"/>
    <property type="project" value="TreeGrafter"/>
</dbReference>
<dbReference type="GO" id="GO:0008726">
    <property type="term" value="F:alkanesulfonate monooxygenase activity"/>
    <property type="evidence" value="ECO:0007669"/>
    <property type="project" value="TreeGrafter"/>
</dbReference>
<keyword evidence="4" id="KW-0503">Monooxygenase</keyword>
<dbReference type="SUPFAM" id="SSF51679">
    <property type="entry name" value="Bacterial luciferase-like"/>
    <property type="match status" value="1"/>
</dbReference>
<evidence type="ECO:0000256" key="4">
    <source>
        <dbReference type="ARBA" id="ARBA00023033"/>
    </source>
</evidence>